<name>A0A1B0A625_GLOPL</name>
<dbReference type="AlphaFoldDB" id="A0A1B0A625"/>
<sequence length="83" mass="9639">MKLLEVFIVAIAALIPLFNVVTSYNEACFAPPGSRKSSLSKCYPKLRLWTYREDINKCVRFRGCGDSENQFYRKHECVKECKQ</sequence>
<dbReference type="Gene3D" id="4.10.410.10">
    <property type="entry name" value="Pancreatic trypsin inhibitor Kunitz domain"/>
    <property type="match status" value="1"/>
</dbReference>
<evidence type="ECO:0000259" key="2">
    <source>
        <dbReference type="SMART" id="SM00131"/>
    </source>
</evidence>
<dbReference type="InterPro" id="IPR002223">
    <property type="entry name" value="Kunitz_BPTI"/>
</dbReference>
<feature type="domain" description="BPTI/Kunitz inhibitor" evidence="2">
    <location>
        <begin position="26"/>
        <end position="82"/>
    </location>
</feature>
<protein>
    <recommendedName>
        <fullName evidence="2">BPTI/Kunitz inhibitor domain-containing protein</fullName>
    </recommendedName>
</protein>
<accession>A0A1B0A625</accession>
<dbReference type="STRING" id="7398.A0A1B0A625"/>
<keyword evidence="4" id="KW-1185">Reference proteome</keyword>
<feature type="signal peptide" evidence="1">
    <location>
        <begin position="1"/>
        <end position="23"/>
    </location>
</feature>
<dbReference type="GO" id="GO:0004867">
    <property type="term" value="F:serine-type endopeptidase inhibitor activity"/>
    <property type="evidence" value="ECO:0007669"/>
    <property type="project" value="InterPro"/>
</dbReference>
<reference evidence="3" key="2">
    <citation type="submission" date="2020-05" db="UniProtKB">
        <authorList>
            <consortium name="EnsemblMetazoa"/>
        </authorList>
    </citation>
    <scope>IDENTIFICATION</scope>
    <source>
        <strain evidence="3">IAEA</strain>
    </source>
</reference>
<keyword evidence="1" id="KW-0732">Signal</keyword>
<organism evidence="3 4">
    <name type="scientific">Glossina pallidipes</name>
    <name type="common">Tsetse fly</name>
    <dbReference type="NCBI Taxonomy" id="7398"/>
    <lineage>
        <taxon>Eukaryota</taxon>
        <taxon>Metazoa</taxon>
        <taxon>Ecdysozoa</taxon>
        <taxon>Arthropoda</taxon>
        <taxon>Hexapoda</taxon>
        <taxon>Insecta</taxon>
        <taxon>Pterygota</taxon>
        <taxon>Neoptera</taxon>
        <taxon>Endopterygota</taxon>
        <taxon>Diptera</taxon>
        <taxon>Brachycera</taxon>
        <taxon>Muscomorpha</taxon>
        <taxon>Hippoboscoidea</taxon>
        <taxon>Glossinidae</taxon>
        <taxon>Glossina</taxon>
    </lineage>
</organism>
<evidence type="ECO:0000313" key="3">
    <source>
        <dbReference type="EnsemblMetazoa" id="GPAI035555-PA"/>
    </source>
</evidence>
<reference evidence="4" key="1">
    <citation type="submission" date="2014-03" db="EMBL/GenBank/DDBJ databases">
        <authorList>
            <person name="Aksoy S."/>
            <person name="Warren W."/>
            <person name="Wilson R.K."/>
        </authorList>
    </citation>
    <scope>NUCLEOTIDE SEQUENCE [LARGE SCALE GENOMIC DNA]</scope>
    <source>
        <strain evidence="4">IAEA</strain>
    </source>
</reference>
<dbReference type="EnsemblMetazoa" id="GPAI035555-RA">
    <property type="protein sequence ID" value="GPAI035555-PA"/>
    <property type="gene ID" value="GPAI035555"/>
</dbReference>
<proteinExistence type="predicted"/>
<evidence type="ECO:0000256" key="1">
    <source>
        <dbReference type="SAM" id="SignalP"/>
    </source>
</evidence>
<dbReference type="VEuPathDB" id="VectorBase:GPAI035555"/>
<dbReference type="Proteomes" id="UP000092445">
    <property type="component" value="Unassembled WGS sequence"/>
</dbReference>
<dbReference type="SUPFAM" id="SSF57362">
    <property type="entry name" value="BPTI-like"/>
    <property type="match status" value="1"/>
</dbReference>
<evidence type="ECO:0000313" key="4">
    <source>
        <dbReference type="Proteomes" id="UP000092445"/>
    </source>
</evidence>
<feature type="chain" id="PRO_5008403586" description="BPTI/Kunitz inhibitor domain-containing protein" evidence="1">
    <location>
        <begin position="24"/>
        <end position="83"/>
    </location>
</feature>
<dbReference type="SMART" id="SM00131">
    <property type="entry name" value="KU"/>
    <property type="match status" value="1"/>
</dbReference>
<dbReference type="Pfam" id="PF00014">
    <property type="entry name" value="Kunitz_BPTI"/>
    <property type="match status" value="1"/>
</dbReference>
<dbReference type="InterPro" id="IPR036880">
    <property type="entry name" value="Kunitz_BPTI_sf"/>
</dbReference>